<proteinExistence type="predicted"/>
<keyword evidence="2" id="KW-1185">Reference proteome</keyword>
<protein>
    <submittedName>
        <fullName evidence="1">Uncharacterized protein</fullName>
    </submittedName>
</protein>
<sequence length="144" mass="16408">MVSNQCKTKADSTKAWDISGSRSAKQSLKAQGWPALKPRGSSGRSLGLLSLSMLIYRREQSNPKVHTSCPSLHFLHRGVFLRIPRGNNSSLTVTMTSFEIRYSQTLSEYYAIAFEFLELKMVLKHQNVENKSNRISSSFFWKEM</sequence>
<dbReference type="AlphaFoldDB" id="A0A1V4JEH3"/>
<dbReference type="EMBL" id="LSYS01007908">
    <property type="protein sequence ID" value="OPJ70500.1"/>
    <property type="molecule type" value="Genomic_DNA"/>
</dbReference>
<evidence type="ECO:0000313" key="1">
    <source>
        <dbReference type="EMBL" id="OPJ70500.1"/>
    </source>
</evidence>
<organism evidence="1 2">
    <name type="scientific">Patagioenas fasciata monilis</name>
    <dbReference type="NCBI Taxonomy" id="372326"/>
    <lineage>
        <taxon>Eukaryota</taxon>
        <taxon>Metazoa</taxon>
        <taxon>Chordata</taxon>
        <taxon>Craniata</taxon>
        <taxon>Vertebrata</taxon>
        <taxon>Euteleostomi</taxon>
        <taxon>Archelosauria</taxon>
        <taxon>Archosauria</taxon>
        <taxon>Dinosauria</taxon>
        <taxon>Saurischia</taxon>
        <taxon>Theropoda</taxon>
        <taxon>Coelurosauria</taxon>
        <taxon>Aves</taxon>
        <taxon>Neognathae</taxon>
        <taxon>Neoaves</taxon>
        <taxon>Columbimorphae</taxon>
        <taxon>Columbiformes</taxon>
        <taxon>Columbidae</taxon>
        <taxon>Patagioenas</taxon>
    </lineage>
</organism>
<accession>A0A1V4JEH3</accession>
<reference evidence="1 2" key="1">
    <citation type="submission" date="2016-02" db="EMBL/GenBank/DDBJ databases">
        <title>Band-tailed pigeon sequencing and assembly.</title>
        <authorList>
            <person name="Soares A.E."/>
            <person name="Novak B.J."/>
            <person name="Rice E.S."/>
            <person name="O'Connell B."/>
            <person name="Chang D."/>
            <person name="Weber S."/>
            <person name="Shapiro B."/>
        </authorList>
    </citation>
    <scope>NUCLEOTIDE SEQUENCE [LARGE SCALE GENOMIC DNA]</scope>
    <source>
        <strain evidence="1">BTP2013</strain>
        <tissue evidence="1">Blood</tissue>
    </source>
</reference>
<evidence type="ECO:0000313" key="2">
    <source>
        <dbReference type="Proteomes" id="UP000190648"/>
    </source>
</evidence>
<gene>
    <name evidence="1" type="ORF">AV530_019628</name>
</gene>
<name>A0A1V4JEH3_PATFA</name>
<dbReference type="Proteomes" id="UP000190648">
    <property type="component" value="Unassembled WGS sequence"/>
</dbReference>
<comment type="caution">
    <text evidence="1">The sequence shown here is derived from an EMBL/GenBank/DDBJ whole genome shotgun (WGS) entry which is preliminary data.</text>
</comment>